<proteinExistence type="predicted"/>
<reference evidence="2 3" key="1">
    <citation type="journal article" date="2014" name="BMC Genomics">
        <title>Adaptive genomic structural variation in the grape powdery mildew pathogen, Erysiphe necator.</title>
        <authorList>
            <person name="Jones L."/>
            <person name="Riaz S."/>
            <person name="Morales-Cruz A."/>
            <person name="Amrine K.C."/>
            <person name="McGuire B."/>
            <person name="Gubler W.D."/>
            <person name="Walker M.A."/>
            <person name="Cantu D."/>
        </authorList>
    </citation>
    <scope>NUCLEOTIDE SEQUENCE [LARGE SCALE GENOMIC DNA]</scope>
    <source>
        <strain evidence="3">c</strain>
    </source>
</reference>
<keyword evidence="3" id="KW-1185">Reference proteome</keyword>
<dbReference type="EMBL" id="JNVN01003313">
    <property type="protein sequence ID" value="KHJ31041.1"/>
    <property type="molecule type" value="Genomic_DNA"/>
</dbReference>
<comment type="caution">
    <text evidence="2">The sequence shown here is derived from an EMBL/GenBank/DDBJ whole genome shotgun (WGS) entry which is preliminary data.</text>
</comment>
<dbReference type="Proteomes" id="UP000030854">
    <property type="component" value="Unassembled WGS sequence"/>
</dbReference>
<evidence type="ECO:0000256" key="1">
    <source>
        <dbReference type="SAM" id="MobiDB-lite"/>
    </source>
</evidence>
<evidence type="ECO:0000313" key="3">
    <source>
        <dbReference type="Proteomes" id="UP000030854"/>
    </source>
</evidence>
<evidence type="ECO:0000313" key="2">
    <source>
        <dbReference type="EMBL" id="KHJ31041.1"/>
    </source>
</evidence>
<protein>
    <submittedName>
        <fullName evidence="2">Uncharacterized protein</fullName>
    </submittedName>
</protein>
<dbReference type="AlphaFoldDB" id="A0A0B1P275"/>
<gene>
    <name evidence="2" type="ORF">EV44_g3761</name>
</gene>
<sequence length="146" mass="15035">MAAIVNGSFYPHIGIRVIFTSQAPVTGNSPVPVPVSMPMPIPVPVPIPMPMPMPMPMPVPVPVPIPIPVPGLVPIPVPGLVPVPAPGLAHVITQSISHGQALNTLPPATAAQPAPPANTSTSPNTADNFGIVDIHGNERVVVNNYF</sequence>
<feature type="region of interest" description="Disordered" evidence="1">
    <location>
        <begin position="105"/>
        <end position="126"/>
    </location>
</feature>
<name>A0A0B1P275_UNCNE</name>
<dbReference type="HOGENOM" id="CLU_1778842_0_0_1"/>
<accession>A0A0B1P275</accession>
<organism evidence="2 3">
    <name type="scientific">Uncinula necator</name>
    <name type="common">Grape powdery mildew</name>
    <dbReference type="NCBI Taxonomy" id="52586"/>
    <lineage>
        <taxon>Eukaryota</taxon>
        <taxon>Fungi</taxon>
        <taxon>Dikarya</taxon>
        <taxon>Ascomycota</taxon>
        <taxon>Pezizomycotina</taxon>
        <taxon>Leotiomycetes</taxon>
        <taxon>Erysiphales</taxon>
        <taxon>Erysiphaceae</taxon>
        <taxon>Erysiphe</taxon>
    </lineage>
</organism>